<dbReference type="EMBL" id="QOVL01000008">
    <property type="protein sequence ID" value="RXG29932.1"/>
    <property type="molecule type" value="Genomic_DNA"/>
</dbReference>
<evidence type="ECO:0000313" key="1">
    <source>
        <dbReference type="EMBL" id="RXG29932.1"/>
    </source>
</evidence>
<evidence type="ECO:0000313" key="2">
    <source>
        <dbReference type="Proteomes" id="UP000290608"/>
    </source>
</evidence>
<accession>A0A4Q0PLM5</accession>
<proteinExistence type="predicted"/>
<organism evidence="1 2">
    <name type="scientific">Leeuwenhoekiella marinoflava</name>
    <dbReference type="NCBI Taxonomy" id="988"/>
    <lineage>
        <taxon>Bacteria</taxon>
        <taxon>Pseudomonadati</taxon>
        <taxon>Bacteroidota</taxon>
        <taxon>Flavobacteriia</taxon>
        <taxon>Flavobacteriales</taxon>
        <taxon>Flavobacteriaceae</taxon>
        <taxon>Leeuwenhoekiella</taxon>
    </lineage>
</organism>
<name>A0A4Q0PLM5_9FLAO</name>
<reference evidence="1 2" key="1">
    <citation type="submission" date="2018-07" db="EMBL/GenBank/DDBJ databases">
        <title>Leeuwenhoekiella genomics.</title>
        <authorList>
            <person name="Tahon G."/>
            <person name="Willems A."/>
        </authorList>
    </citation>
    <scope>NUCLEOTIDE SEQUENCE [LARGE SCALE GENOMIC DNA]</scope>
    <source>
        <strain evidence="1 2">LMG 1345</strain>
    </source>
</reference>
<dbReference type="AlphaFoldDB" id="A0A4Q0PLM5"/>
<protein>
    <submittedName>
        <fullName evidence="1">Uncharacterized protein</fullName>
    </submittedName>
</protein>
<comment type="caution">
    <text evidence="1">The sequence shown here is derived from an EMBL/GenBank/DDBJ whole genome shotgun (WGS) entry which is preliminary data.</text>
</comment>
<sequence length="40" mass="4564">MSLARPPKLNNGGTCLKGPDFFAFNRYYMISNKMKNPVNQ</sequence>
<dbReference type="Proteomes" id="UP000290608">
    <property type="component" value="Unassembled WGS sequence"/>
</dbReference>
<gene>
    <name evidence="1" type="ORF">DSL99_1987</name>
</gene>